<evidence type="ECO:0000256" key="1">
    <source>
        <dbReference type="SAM" id="MobiDB-lite"/>
    </source>
</evidence>
<evidence type="ECO:0000313" key="3">
    <source>
        <dbReference type="Proteomes" id="UP000019471"/>
    </source>
</evidence>
<comment type="caution">
    <text evidence="2">The sequence shown here is derived from an EMBL/GenBank/DDBJ whole genome shotgun (WGS) entry which is preliminary data.</text>
</comment>
<dbReference type="OrthoDB" id="10561719at2759"/>
<dbReference type="HOGENOM" id="CLU_1731283_0_0_1"/>
<feature type="compositionally biased region" description="Low complexity" evidence="1">
    <location>
        <begin position="78"/>
        <end position="91"/>
    </location>
</feature>
<gene>
    <name evidence="2" type="ORF">A1O5_08296</name>
</gene>
<name>W9WKS0_9EURO</name>
<organism evidence="2 3">
    <name type="scientific">Cladophialophora psammophila CBS 110553</name>
    <dbReference type="NCBI Taxonomy" id="1182543"/>
    <lineage>
        <taxon>Eukaryota</taxon>
        <taxon>Fungi</taxon>
        <taxon>Dikarya</taxon>
        <taxon>Ascomycota</taxon>
        <taxon>Pezizomycotina</taxon>
        <taxon>Eurotiomycetes</taxon>
        <taxon>Chaetothyriomycetidae</taxon>
        <taxon>Chaetothyriales</taxon>
        <taxon>Herpotrichiellaceae</taxon>
        <taxon>Cladophialophora</taxon>
    </lineage>
</organism>
<reference evidence="2 3" key="1">
    <citation type="submission" date="2013-03" db="EMBL/GenBank/DDBJ databases">
        <title>The Genome Sequence of Cladophialophora psammophila CBS 110553.</title>
        <authorList>
            <consortium name="The Broad Institute Genomics Platform"/>
            <person name="Cuomo C."/>
            <person name="de Hoog S."/>
            <person name="Gorbushina A."/>
            <person name="Walker B."/>
            <person name="Young S.K."/>
            <person name="Zeng Q."/>
            <person name="Gargeya S."/>
            <person name="Fitzgerald M."/>
            <person name="Haas B."/>
            <person name="Abouelleil A."/>
            <person name="Allen A.W."/>
            <person name="Alvarado L."/>
            <person name="Arachchi H.M."/>
            <person name="Berlin A.M."/>
            <person name="Chapman S.B."/>
            <person name="Gainer-Dewar J."/>
            <person name="Goldberg J."/>
            <person name="Griggs A."/>
            <person name="Gujja S."/>
            <person name="Hansen M."/>
            <person name="Howarth C."/>
            <person name="Imamovic A."/>
            <person name="Ireland A."/>
            <person name="Larimer J."/>
            <person name="McCowan C."/>
            <person name="Murphy C."/>
            <person name="Pearson M."/>
            <person name="Poon T.W."/>
            <person name="Priest M."/>
            <person name="Roberts A."/>
            <person name="Saif S."/>
            <person name="Shea T."/>
            <person name="Sisk P."/>
            <person name="Sykes S."/>
            <person name="Wortman J."/>
            <person name="Nusbaum C."/>
            <person name="Birren B."/>
        </authorList>
    </citation>
    <scope>NUCLEOTIDE SEQUENCE [LARGE SCALE GENOMIC DNA]</scope>
    <source>
        <strain evidence="2 3">CBS 110553</strain>
    </source>
</reference>
<protein>
    <submittedName>
        <fullName evidence="2">Uncharacterized protein</fullName>
    </submittedName>
</protein>
<proteinExistence type="predicted"/>
<sequence>MENADFEKHVKEIAKKEPVSWVKTHNPARLVEALREEYSNRELLKKEAEIKRFMKFTKHGLNFSFRDHFDSVSHPSDDISSSTDTSSQSTESEPDIDLAEIGQIFEGDGAPHRLPAPILSFRDITALSSRNPLGLLQVRPIRDGAAVLACN</sequence>
<dbReference type="AlphaFoldDB" id="W9WKS0"/>
<evidence type="ECO:0000313" key="2">
    <source>
        <dbReference type="EMBL" id="EXJ68503.1"/>
    </source>
</evidence>
<dbReference type="RefSeq" id="XP_007747069.1">
    <property type="nucleotide sequence ID" value="XM_007748879.1"/>
</dbReference>
<keyword evidence="3" id="KW-1185">Reference proteome</keyword>
<accession>W9WKS0</accession>
<dbReference type="Proteomes" id="UP000019471">
    <property type="component" value="Unassembled WGS sequence"/>
</dbReference>
<dbReference type="EMBL" id="AMGX01000013">
    <property type="protein sequence ID" value="EXJ68503.1"/>
    <property type="molecule type" value="Genomic_DNA"/>
</dbReference>
<feature type="region of interest" description="Disordered" evidence="1">
    <location>
        <begin position="72"/>
        <end position="97"/>
    </location>
</feature>
<dbReference type="GeneID" id="19192996"/>